<accession>A0A1S1MV60</accession>
<name>A0A1S1MV60_9GAMM</name>
<dbReference type="Proteomes" id="UP000179786">
    <property type="component" value="Unassembled WGS sequence"/>
</dbReference>
<comment type="caution">
    <text evidence="2">The sequence shown here is derived from an EMBL/GenBank/DDBJ whole genome shotgun (WGS) entry which is preliminary data.</text>
</comment>
<proteinExistence type="predicted"/>
<feature type="transmembrane region" description="Helical" evidence="1">
    <location>
        <begin position="47"/>
        <end position="67"/>
    </location>
</feature>
<evidence type="ECO:0000313" key="2">
    <source>
        <dbReference type="EMBL" id="OHU89692.1"/>
    </source>
</evidence>
<sequence>MLDLKVYKPNVMRRVQFCVVIFIVFVLSFSLFFLYPKDAQVEARVMIARSLSIVLFFVFVWGGVDLFRLSKGRLEVGEKAIKYGVSDQPDSIVWEQIATATYYSNMKTLEVREKGSSVFELKTIKLYEYQVNDEEFLEVLRHNSGIYKFQLNIDNCE</sequence>
<dbReference type="STRING" id="1859457.BET10_16335"/>
<feature type="transmembrane region" description="Helical" evidence="1">
    <location>
        <begin position="15"/>
        <end position="35"/>
    </location>
</feature>
<keyword evidence="1" id="KW-1133">Transmembrane helix</keyword>
<keyword evidence="1" id="KW-0812">Transmembrane</keyword>
<dbReference type="EMBL" id="MKJU01000028">
    <property type="protein sequence ID" value="OHU89692.1"/>
    <property type="molecule type" value="Genomic_DNA"/>
</dbReference>
<dbReference type="AlphaFoldDB" id="A0A1S1MV60"/>
<keyword evidence="1" id="KW-0472">Membrane</keyword>
<organism evidence="2 3">
    <name type="scientific">Pseudoalteromonas amylolytica</name>
    <dbReference type="NCBI Taxonomy" id="1859457"/>
    <lineage>
        <taxon>Bacteria</taxon>
        <taxon>Pseudomonadati</taxon>
        <taxon>Pseudomonadota</taxon>
        <taxon>Gammaproteobacteria</taxon>
        <taxon>Alteromonadales</taxon>
        <taxon>Pseudoalteromonadaceae</taxon>
        <taxon>Pseudoalteromonas</taxon>
    </lineage>
</organism>
<evidence type="ECO:0000313" key="3">
    <source>
        <dbReference type="Proteomes" id="UP000179786"/>
    </source>
</evidence>
<gene>
    <name evidence="2" type="ORF">BET10_16335</name>
</gene>
<dbReference type="OrthoDB" id="6290819at2"/>
<keyword evidence="3" id="KW-1185">Reference proteome</keyword>
<reference evidence="2 3" key="1">
    <citation type="submission" date="2016-09" db="EMBL/GenBank/DDBJ databases">
        <title>Pseudoalteromonas amylolytica sp. nov., isolated from the surface seawater.</title>
        <authorList>
            <person name="Wu Y.-H."/>
            <person name="Cheng H."/>
            <person name="Jin X.-B."/>
            <person name="Wang C.-S."/>
            <person name="Xu X.-W."/>
        </authorList>
    </citation>
    <scope>NUCLEOTIDE SEQUENCE [LARGE SCALE GENOMIC DNA]</scope>
    <source>
        <strain evidence="2 3">JW1</strain>
    </source>
</reference>
<protein>
    <submittedName>
        <fullName evidence="2">Uncharacterized protein</fullName>
    </submittedName>
</protein>
<evidence type="ECO:0000256" key="1">
    <source>
        <dbReference type="SAM" id="Phobius"/>
    </source>
</evidence>
<dbReference type="RefSeq" id="WP_070986319.1">
    <property type="nucleotide sequence ID" value="NZ_MKJU01000028.1"/>
</dbReference>